<dbReference type="InterPro" id="IPR011639">
    <property type="entry name" value="MethylTrfase_TaqI-like_dom"/>
</dbReference>
<dbReference type="InterPro" id="IPR006935">
    <property type="entry name" value="Helicase/UvrB_N"/>
</dbReference>
<dbReference type="InterPro" id="IPR027417">
    <property type="entry name" value="P-loop_NTPase"/>
</dbReference>
<keyword evidence="2" id="KW-0489">Methyltransferase</keyword>
<dbReference type="InterPro" id="IPR029063">
    <property type="entry name" value="SAM-dependent_MTases_sf"/>
</dbReference>
<organism evidence="2 3">
    <name type="scientific">Falsiporphyromonas endometrii</name>
    <dbReference type="NCBI Taxonomy" id="1387297"/>
    <lineage>
        <taxon>Bacteria</taxon>
        <taxon>Pseudomonadati</taxon>
        <taxon>Bacteroidota</taxon>
        <taxon>Bacteroidia</taxon>
        <taxon>Bacteroidales</taxon>
        <taxon>Porphyromonadaceae</taxon>
        <taxon>Falsiporphyromonas</taxon>
    </lineage>
</organism>
<dbReference type="Pfam" id="PF04851">
    <property type="entry name" value="ResIII"/>
    <property type="match status" value="1"/>
</dbReference>
<keyword evidence="3" id="KW-1185">Reference proteome</keyword>
<dbReference type="GO" id="GO:0008168">
    <property type="term" value="F:methyltransferase activity"/>
    <property type="evidence" value="ECO:0007669"/>
    <property type="project" value="UniProtKB-KW"/>
</dbReference>
<sequence length="1240" mass="143569">MVKTFNYKLIYIFRINDKAHEDCLKIGEATYEGDADYMSLLPNSRELNQAAKKRINQYTQTAAIAYELLHTEIAAFAMDKSLATFNDKDVHEVLLRSGIKKKVFDQVNNANEWFVVDLQTAKNAIQAVKKGQSSLGPDMISQGQNPIVFRPEQREAIDKTLKIFKRGKQMLWFAKMRFGKTLSALQVVREMKLSKVLILTHRPVVDDGWFEDFQKIFFDLPQYHYGSKNKGEIYDHLLSGGKTKDWKYIYFASMQDLRGSELVGGNFDKNDEVFKNDWELIIVDEAHEGVNTELGKNVLDELTKDDTKVLELSGTPFNLLDDYKEKEIYTWDYVMEQKAKKEWDKLHPGDPNPYAGLPTMNIYTYDLGRLMSIYTDEEVAFNFREFFRVDENEEFIHKKDIESFLNLLSLNSDNNYPFTTQDNRDNFRHSFWVIPGVKEGRALSALLKNHPVFSNYEIVNVAGEGDKDDEYKANQKALEMVRKAITDSPEKTKTITLSCGRLTTGVSVKEWTAVLMLSGSYSTSASSYMQTIFRVQTPANIGGKMKTDAFVFDFAPDRTLKVLAETAKVSAKAGKTNDEDREILGQFLNFCPVIGIEGSEMKKYDTDKMLKQLKRVYIEKVVRNGFQDTYLYNDELMKLNDLELKDFDELKKIVGSVKANHKVGNIDINKQGLTNEEYEEHNKLEKKKKKKGLTPEEKKRLNELKKKKGNRLKAISILRAISIRMPLMIYGAELSQEDKEITIDNFTQLIDPQSWEEFMPKGVSKQRFNAFKKYYDRDIFSAAAKRIRNLAKDADKLPIEERIQRITDIFATFRNPDKETVLTPWRVVNMHLGDTIGGYNFFEEKYENEIEEPRFIEHREVTEDIFQPNARVLEINSKSGLYPLYMAYTMYRVRAKDQIYSPTTLQEHLEIWDKVIEDNIFVICKTPMAKSITKRTLIGFRKGVKVNAHAFDDLINQITNKKDKFVKQVTSGTYWKKKDIINMNFKAVVGNPPYQIMDGGAGASAMPLYNKFFDISKQLSPQYIAMIMPSRWFSGGRGLDSFRMSMLSDKRIKVLHDYVDSRVCFSNVEIKGGVCYLLWDRGWNDVCKVYSHDFDETTESDRFLKEKGKDIFIRNNIMRGILEKVITTKSFHSIYDYVSSMKPYGLRGDFFKSPQKYKLPPISKTKNLNDITIWGLGENQKREKRYVSKDYPIPKRDGLGLCQNSIWRSPFCFLKKVSTFSILSLFHVINNSYLYGIQIV</sequence>
<reference evidence="3" key="1">
    <citation type="journal article" date="2019" name="Int. J. Syst. Evol. Microbiol.">
        <title>The Global Catalogue of Microorganisms (GCM) 10K type strain sequencing project: providing services to taxonomists for standard genome sequencing and annotation.</title>
        <authorList>
            <consortium name="The Broad Institute Genomics Platform"/>
            <consortium name="The Broad Institute Genome Sequencing Center for Infectious Disease"/>
            <person name="Wu L."/>
            <person name="Ma J."/>
        </authorList>
    </citation>
    <scope>NUCLEOTIDE SEQUENCE [LARGE SCALE GENOMIC DNA]</scope>
    <source>
        <strain evidence="3">CGMCC 4.7357</strain>
    </source>
</reference>
<dbReference type="InterPro" id="IPR014001">
    <property type="entry name" value="Helicase_ATP-bd"/>
</dbReference>
<dbReference type="RefSeq" id="WP_380080006.1">
    <property type="nucleotide sequence ID" value="NZ_JBHSGO010000213.1"/>
</dbReference>
<comment type="caution">
    <text evidence="2">The sequence shown here is derived from an EMBL/GenBank/DDBJ whole genome shotgun (WGS) entry which is preliminary data.</text>
</comment>
<dbReference type="EMBL" id="JBHSGO010000213">
    <property type="protein sequence ID" value="MFC4666690.1"/>
    <property type="molecule type" value="Genomic_DNA"/>
</dbReference>
<dbReference type="SUPFAM" id="SSF52540">
    <property type="entry name" value="P-loop containing nucleoside triphosphate hydrolases"/>
    <property type="match status" value="1"/>
</dbReference>
<dbReference type="GO" id="GO:0032259">
    <property type="term" value="P:methylation"/>
    <property type="evidence" value="ECO:0007669"/>
    <property type="project" value="UniProtKB-KW"/>
</dbReference>
<dbReference type="PANTHER" id="PTHR47396">
    <property type="entry name" value="TYPE I RESTRICTION ENZYME ECOKI R PROTEIN"/>
    <property type="match status" value="1"/>
</dbReference>
<evidence type="ECO:0000259" key="1">
    <source>
        <dbReference type="PROSITE" id="PS51192"/>
    </source>
</evidence>
<dbReference type="Gene3D" id="3.40.50.300">
    <property type="entry name" value="P-loop containing nucleotide triphosphate hydrolases"/>
    <property type="match status" value="1"/>
</dbReference>
<dbReference type="InterPro" id="IPR050742">
    <property type="entry name" value="Helicase_Restrict-Modif_Enz"/>
</dbReference>
<proteinExistence type="predicted"/>
<gene>
    <name evidence="2" type="ORF">ACFO3G_08795</name>
</gene>
<dbReference type="Proteomes" id="UP001596020">
    <property type="component" value="Unassembled WGS sequence"/>
</dbReference>
<evidence type="ECO:0000313" key="3">
    <source>
        <dbReference type="Proteomes" id="UP001596020"/>
    </source>
</evidence>
<dbReference type="Pfam" id="PF07669">
    <property type="entry name" value="Eco57I"/>
    <property type="match status" value="1"/>
</dbReference>
<name>A0ABV9K923_9PORP</name>
<dbReference type="PROSITE" id="PS51192">
    <property type="entry name" value="HELICASE_ATP_BIND_1"/>
    <property type="match status" value="1"/>
</dbReference>
<dbReference type="SUPFAM" id="SSF53335">
    <property type="entry name" value="S-adenosyl-L-methionine-dependent methyltransferases"/>
    <property type="match status" value="1"/>
</dbReference>
<evidence type="ECO:0000313" key="2">
    <source>
        <dbReference type="EMBL" id="MFC4666690.1"/>
    </source>
</evidence>
<keyword evidence="2" id="KW-0808">Transferase</keyword>
<dbReference type="PANTHER" id="PTHR47396:SF1">
    <property type="entry name" value="ATP-DEPENDENT HELICASE IRC3-RELATED"/>
    <property type="match status" value="1"/>
</dbReference>
<accession>A0ABV9K923</accession>
<protein>
    <submittedName>
        <fullName evidence="2">Eco57I restriction-modification methylase domain-containing protein</fullName>
    </submittedName>
</protein>
<feature type="non-terminal residue" evidence="2">
    <location>
        <position position="1240"/>
    </location>
</feature>
<feature type="domain" description="Helicase ATP-binding" evidence="1">
    <location>
        <begin position="161"/>
        <end position="334"/>
    </location>
</feature>
<dbReference type="SMART" id="SM00487">
    <property type="entry name" value="DEXDc"/>
    <property type="match status" value="1"/>
</dbReference>